<dbReference type="SUPFAM" id="SSF51604">
    <property type="entry name" value="Enolase C-terminal domain-like"/>
    <property type="match status" value="1"/>
</dbReference>
<comment type="caution">
    <text evidence="3">The sequence shown here is derived from an EMBL/GenBank/DDBJ whole genome shotgun (WGS) entry which is preliminary data.</text>
</comment>
<gene>
    <name evidence="3" type="ORF">EWU20_06560</name>
</gene>
<dbReference type="InterPro" id="IPR029017">
    <property type="entry name" value="Enolase-like_N"/>
</dbReference>
<dbReference type="InterPro" id="IPR036849">
    <property type="entry name" value="Enolase-like_C_sf"/>
</dbReference>
<feature type="domain" description="Mandelate racemase/muconate lactonizing enzyme C-terminal" evidence="2">
    <location>
        <begin position="132"/>
        <end position="230"/>
    </location>
</feature>
<accession>A0A4Q9BAD2</accession>
<dbReference type="PANTHER" id="PTHR48073:SF2">
    <property type="entry name" value="O-SUCCINYLBENZOATE SYNTHASE"/>
    <property type="match status" value="1"/>
</dbReference>
<dbReference type="PANTHER" id="PTHR48073">
    <property type="entry name" value="O-SUCCINYLBENZOATE SYNTHASE-RELATED"/>
    <property type="match status" value="1"/>
</dbReference>
<dbReference type="Proteomes" id="UP000293583">
    <property type="component" value="Unassembled WGS sequence"/>
</dbReference>
<evidence type="ECO:0000259" key="2">
    <source>
        <dbReference type="SMART" id="SM00922"/>
    </source>
</evidence>
<keyword evidence="1" id="KW-0479">Metal-binding</keyword>
<name>A0A4Q9BAD2_9BACT</name>
<dbReference type="Gene3D" id="3.20.20.120">
    <property type="entry name" value="Enolase-like C-terminal domain"/>
    <property type="match status" value="1"/>
</dbReference>
<keyword evidence="4" id="KW-1185">Reference proteome</keyword>
<dbReference type="GO" id="GO:0016854">
    <property type="term" value="F:racemase and epimerase activity"/>
    <property type="evidence" value="ECO:0007669"/>
    <property type="project" value="UniProtKB-ARBA"/>
</dbReference>
<dbReference type="RefSeq" id="WP_130923188.1">
    <property type="nucleotide sequence ID" value="NZ_SEWY01000003.1"/>
</dbReference>
<dbReference type="GO" id="GO:0046872">
    <property type="term" value="F:metal ion binding"/>
    <property type="evidence" value="ECO:0007669"/>
    <property type="project" value="UniProtKB-KW"/>
</dbReference>
<dbReference type="InterPro" id="IPR018110">
    <property type="entry name" value="Mandel_Rmase/mucon_lact_enz_CS"/>
</dbReference>
<evidence type="ECO:0000256" key="1">
    <source>
        <dbReference type="ARBA" id="ARBA00022723"/>
    </source>
</evidence>
<dbReference type="PROSITE" id="PS00909">
    <property type="entry name" value="MR_MLE_2"/>
    <property type="match status" value="1"/>
</dbReference>
<proteinExistence type="predicted"/>
<dbReference type="SFLD" id="SFLDS00001">
    <property type="entry name" value="Enolase"/>
    <property type="match status" value="1"/>
</dbReference>
<dbReference type="OrthoDB" id="9766759at2"/>
<evidence type="ECO:0000313" key="3">
    <source>
        <dbReference type="EMBL" id="TBH73032.1"/>
    </source>
</evidence>
<evidence type="ECO:0000313" key="4">
    <source>
        <dbReference type="Proteomes" id="UP000293583"/>
    </source>
</evidence>
<dbReference type="SFLD" id="SFLDG00180">
    <property type="entry name" value="muconate_cycloisomerase"/>
    <property type="match status" value="1"/>
</dbReference>
<reference evidence="3 4" key="1">
    <citation type="submission" date="2019-02" db="EMBL/GenBank/DDBJ databases">
        <title>Genome of a new Bacteroidetes strain.</title>
        <authorList>
            <person name="Pitt A."/>
        </authorList>
    </citation>
    <scope>NUCLEOTIDE SEQUENCE [LARGE SCALE GENOMIC DNA]</scope>
    <source>
        <strain evidence="3 4">103A-SOEBACH</strain>
    </source>
</reference>
<dbReference type="InterPro" id="IPR029065">
    <property type="entry name" value="Enolase_C-like"/>
</dbReference>
<dbReference type="Pfam" id="PF13378">
    <property type="entry name" value="MR_MLE_C"/>
    <property type="match status" value="1"/>
</dbReference>
<dbReference type="SUPFAM" id="SSF54826">
    <property type="entry name" value="Enolase N-terminal domain-like"/>
    <property type="match status" value="1"/>
</dbReference>
<dbReference type="SMART" id="SM00922">
    <property type="entry name" value="MR_MLE"/>
    <property type="match status" value="1"/>
</dbReference>
<organism evidence="3 4">
    <name type="scientific">Aquirufa antheringensis</name>
    <dbReference type="NCBI Taxonomy" id="2516559"/>
    <lineage>
        <taxon>Bacteria</taxon>
        <taxon>Pseudomonadati</taxon>
        <taxon>Bacteroidota</taxon>
        <taxon>Cytophagia</taxon>
        <taxon>Cytophagales</taxon>
        <taxon>Flectobacillaceae</taxon>
        <taxon>Aquirufa</taxon>
    </lineage>
</organism>
<dbReference type="SFLD" id="SFLDF00009">
    <property type="entry name" value="o-succinylbenzoate_synthase"/>
    <property type="match status" value="1"/>
</dbReference>
<dbReference type="CDD" id="cd03320">
    <property type="entry name" value="OSBS"/>
    <property type="match status" value="1"/>
</dbReference>
<dbReference type="InterPro" id="IPR013342">
    <property type="entry name" value="Mandelate_racemase_C"/>
</dbReference>
<sequence>MSKISLRFHPHELLFHFEAGTSRGVLTKKKSYFVELSDGVRCGIGEAGPLYGLSPEYSEDCAAAFEKALRPFQGLSLPTDIKEWIAEIPFEQPSFRFALETAYHDLAAPFTNKFAQGEKSLPINGLIWMGSADFMREQIEQKLAQGFSCLKLKIGAIDFETELSLLKSIRSRFSAEQLILRVDANGAFSPAEAPYKLEKLAAYDLHSIEQPIKAGQVEEMRKLIALQILPIALDEELIGMQDKSIASFIDPDYIILKPSFLGGIQATRDWINWATEKGKDWWITSALESNIGLQAIAQLTGDYDVKIPQGLGTGQLYTNNFASGLSIEKGNILFDPTFPRESPFQPLSL</sequence>
<dbReference type="GO" id="GO:0009063">
    <property type="term" value="P:amino acid catabolic process"/>
    <property type="evidence" value="ECO:0007669"/>
    <property type="project" value="InterPro"/>
</dbReference>
<dbReference type="EMBL" id="SEWY01000003">
    <property type="protein sequence ID" value="TBH73032.1"/>
    <property type="molecule type" value="Genomic_DNA"/>
</dbReference>
<dbReference type="Gene3D" id="3.30.390.10">
    <property type="entry name" value="Enolase-like, N-terminal domain"/>
    <property type="match status" value="1"/>
</dbReference>
<dbReference type="AlphaFoldDB" id="A0A4Q9BAD2"/>
<protein>
    <submittedName>
        <fullName evidence="3">O-succinylbenzoate synthase</fullName>
    </submittedName>
</protein>